<dbReference type="EMBL" id="JACDUR010000001">
    <property type="protein sequence ID" value="MBA2889084.1"/>
    <property type="molecule type" value="Genomic_DNA"/>
</dbReference>
<dbReference type="HAMAP" id="MF_01384">
    <property type="entry name" value="UreD"/>
    <property type="match status" value="1"/>
</dbReference>
<keyword evidence="4" id="KW-1185">Reference proteome</keyword>
<evidence type="ECO:0000256" key="1">
    <source>
        <dbReference type="ARBA" id="ARBA00023186"/>
    </source>
</evidence>
<keyword evidence="1 2" id="KW-0143">Chaperone</keyword>
<keyword evidence="2" id="KW-0963">Cytoplasm</keyword>
<comment type="similarity">
    <text evidence="2">Belongs to the UreD family.</text>
</comment>
<organism evidence="3 4">
    <name type="scientific">Nonomuraea soli</name>
    <dbReference type="NCBI Taxonomy" id="1032476"/>
    <lineage>
        <taxon>Bacteria</taxon>
        <taxon>Bacillati</taxon>
        <taxon>Actinomycetota</taxon>
        <taxon>Actinomycetes</taxon>
        <taxon>Streptosporangiales</taxon>
        <taxon>Streptosporangiaceae</taxon>
        <taxon>Nonomuraea</taxon>
    </lineage>
</organism>
<dbReference type="InterPro" id="IPR002669">
    <property type="entry name" value="UreD"/>
</dbReference>
<proteinExistence type="inferred from homology"/>
<dbReference type="AlphaFoldDB" id="A0A7W0CDD1"/>
<dbReference type="Pfam" id="PF01774">
    <property type="entry name" value="UreD"/>
    <property type="match status" value="1"/>
</dbReference>
<evidence type="ECO:0000313" key="4">
    <source>
        <dbReference type="Proteomes" id="UP000530928"/>
    </source>
</evidence>
<protein>
    <recommendedName>
        <fullName evidence="2">Urease accessory protein UreD</fullName>
    </recommendedName>
</protein>
<dbReference type="GO" id="GO:0016151">
    <property type="term" value="F:nickel cation binding"/>
    <property type="evidence" value="ECO:0007669"/>
    <property type="project" value="UniProtKB-UniRule"/>
</dbReference>
<keyword evidence="2" id="KW-0996">Nickel insertion</keyword>
<sequence>MSLAAVAARRAMRARAEIATTLSAGRTALTVLRSSPPLTLRQTGPVTVHLVSTAAGPLGGDELELDLRVAPGTTLEVGSIASTLVLPGEGPSSMTVTAHVGAGASLRFAPEPTVLADGCDHRMAVRLSLDGDARVWWREEVVMGRYGEAGGRCVTRFDATAGGRPLLRQELELGTGPCSPAVLGGARCVGSVLTTRPCDTAVADGAVADGAVADGAVADGVVVMPLAGPGTLVQALAADAVELRERLDWGLAQVPPS</sequence>
<name>A0A7W0CDD1_9ACTN</name>
<reference evidence="3 4" key="1">
    <citation type="submission" date="2020-07" db="EMBL/GenBank/DDBJ databases">
        <title>Genomic Encyclopedia of Type Strains, Phase IV (KMG-IV): sequencing the most valuable type-strain genomes for metagenomic binning, comparative biology and taxonomic classification.</title>
        <authorList>
            <person name="Goeker M."/>
        </authorList>
    </citation>
    <scope>NUCLEOTIDE SEQUENCE [LARGE SCALE GENOMIC DNA]</scope>
    <source>
        <strain evidence="3 4">DSM 45533</strain>
    </source>
</reference>
<comment type="subcellular location">
    <subcellularLocation>
        <location evidence="2">Cytoplasm</location>
    </subcellularLocation>
</comment>
<comment type="function">
    <text evidence="2">Required for maturation of urease via the functional incorporation of the urease nickel metallocenter.</text>
</comment>
<comment type="subunit">
    <text evidence="2">UreD, UreF and UreG form a complex that acts as a GTP-hydrolysis-dependent molecular chaperone, activating the urease apoprotein by helping to assemble the nickel containing metallocenter of UreC. The UreE protein probably delivers the nickel.</text>
</comment>
<gene>
    <name evidence="2" type="primary">ureD</name>
    <name evidence="3" type="ORF">HNR30_000419</name>
</gene>
<comment type="caution">
    <text evidence="3">The sequence shown here is derived from an EMBL/GenBank/DDBJ whole genome shotgun (WGS) entry which is preliminary data.</text>
</comment>
<dbReference type="RefSeq" id="WP_312894189.1">
    <property type="nucleotide sequence ID" value="NZ_BAABAM010000001.1"/>
</dbReference>
<evidence type="ECO:0000313" key="3">
    <source>
        <dbReference type="EMBL" id="MBA2889084.1"/>
    </source>
</evidence>
<evidence type="ECO:0000256" key="2">
    <source>
        <dbReference type="HAMAP-Rule" id="MF_01384"/>
    </source>
</evidence>
<dbReference type="GO" id="GO:0005737">
    <property type="term" value="C:cytoplasm"/>
    <property type="evidence" value="ECO:0007669"/>
    <property type="project" value="UniProtKB-SubCell"/>
</dbReference>
<dbReference type="Proteomes" id="UP000530928">
    <property type="component" value="Unassembled WGS sequence"/>
</dbReference>
<accession>A0A7W0CDD1</accession>